<dbReference type="RefSeq" id="WP_167440668.1">
    <property type="nucleotide sequence ID" value="NZ_CP028830.1"/>
</dbReference>
<keyword evidence="1" id="KW-0812">Transmembrane</keyword>
<keyword evidence="1" id="KW-0472">Membrane</keyword>
<dbReference type="AlphaFoldDB" id="A0AAP5UU65"/>
<accession>A0AAP5UU65</accession>
<feature type="transmembrane region" description="Helical" evidence="1">
    <location>
        <begin position="6"/>
        <end position="26"/>
    </location>
</feature>
<keyword evidence="1" id="KW-1133">Transmembrane helix</keyword>
<evidence type="ECO:0000313" key="2">
    <source>
        <dbReference type="EMBL" id="MDT8838843.1"/>
    </source>
</evidence>
<name>A0AAP5UU65_9BURK</name>
<dbReference type="Proteomes" id="UP001246473">
    <property type="component" value="Unassembled WGS sequence"/>
</dbReference>
<evidence type="ECO:0000313" key="3">
    <source>
        <dbReference type="Proteomes" id="UP001246473"/>
    </source>
</evidence>
<dbReference type="EMBL" id="JANSLM010000004">
    <property type="protein sequence ID" value="MDT8838843.1"/>
    <property type="molecule type" value="Genomic_DNA"/>
</dbReference>
<protein>
    <submittedName>
        <fullName evidence="2">Uncharacterized protein</fullName>
    </submittedName>
</protein>
<proteinExistence type="predicted"/>
<comment type="caution">
    <text evidence="2">The sequence shown here is derived from an EMBL/GenBank/DDBJ whole genome shotgun (WGS) entry which is preliminary data.</text>
</comment>
<reference evidence="2" key="1">
    <citation type="submission" date="2022-08" db="EMBL/GenBank/DDBJ databases">
        <authorList>
            <person name="Kim S.-J."/>
        </authorList>
    </citation>
    <scope>NUCLEOTIDE SEQUENCE</scope>
    <source>
        <strain evidence="2">KJ</strain>
    </source>
</reference>
<evidence type="ECO:0000256" key="1">
    <source>
        <dbReference type="SAM" id="Phobius"/>
    </source>
</evidence>
<gene>
    <name evidence="2" type="ORF">ParKJ_15605</name>
</gene>
<sequence>MSTELHAVLPVVVLLVGLAVMAVALMKGAPKRPSPLASTTAFHSLRN</sequence>
<organism evidence="2 3">
    <name type="scientific">Paraburkholderia fungorum</name>
    <dbReference type="NCBI Taxonomy" id="134537"/>
    <lineage>
        <taxon>Bacteria</taxon>
        <taxon>Pseudomonadati</taxon>
        <taxon>Pseudomonadota</taxon>
        <taxon>Betaproteobacteria</taxon>
        <taxon>Burkholderiales</taxon>
        <taxon>Burkholderiaceae</taxon>
        <taxon>Paraburkholderia</taxon>
    </lineage>
</organism>